<keyword evidence="1" id="KW-0472">Membrane</keyword>
<evidence type="ECO:0000256" key="1">
    <source>
        <dbReference type="SAM" id="Phobius"/>
    </source>
</evidence>
<feature type="transmembrane region" description="Helical" evidence="1">
    <location>
        <begin position="153"/>
        <end position="175"/>
    </location>
</feature>
<feature type="transmembrane region" description="Helical" evidence="1">
    <location>
        <begin position="281"/>
        <end position="302"/>
    </location>
</feature>
<sequence>MKWGNSVMKSRTSLLNKALLSHFSSAIFWVTLIFLILNIISLPLILWLYQQQSNILQLETINKDFFLQLSSVQQVIGMSFAAIIGIILFNYLNNEAASDFMHSLPIKRNKILSHILLVGFSAIVIPLLITAIILGLQSLLFIDNLSLSTIALWFVYSIFTHVVIFTISVLTGFFVNGSFLHIQLIIMVLFLPLVLWTLIYSTAGLTFDGVSSRFSDYVEPILDITFPFVAIDQLVADFNLSLTITWAIVAIIFIILTFIVYKYRRNERVNLSFNFTWLKDILIAITTVAGMLALGTFVSFFIEHSLFISIIAYVVGALITFIIVEMLFQSSVKISFSLRTFSITIVTIIVFWLLFILSWNHYINSVPDKENIESVSITTDGNTMYQEPVDDFFEESYMFKSNRQAIENARNIHEIAVAEKDSPRLYNENSSPVMISYKLKDGHTKTLEFLTLDSDSKVMDLIDQQKNREYNMEEDMLLNMKNDRDLDTLAANETMIELDKNLVSDYKNKESDLQVLNPYIGNETGRISIEASDSSNYQTGQSSLYNPAILDNVEDEEYKLTDLMNIDETSEMYLLEIEEGEYKDFFKDFNSISLSKMKEEYDIQDVEDAPQVIQDLNDKGLDPSSGKLLIYGYPEYSADDLDEETAANMIYKIISIK</sequence>
<evidence type="ECO:0000313" key="2">
    <source>
        <dbReference type="EMBL" id="CAD2080663.1"/>
    </source>
</evidence>
<reference evidence="2 3" key="1">
    <citation type="submission" date="2020-07" db="EMBL/GenBank/DDBJ databases">
        <authorList>
            <person name="Criscuolo A."/>
        </authorList>
    </citation>
    <scope>NUCLEOTIDE SEQUENCE [LARGE SCALE GENOMIC DNA]</scope>
    <source>
        <strain evidence="2">CIP111649</strain>
    </source>
</reference>
<feature type="transmembrane region" description="Helical" evidence="1">
    <location>
        <begin position="20"/>
        <end position="49"/>
    </location>
</feature>
<feature type="transmembrane region" description="Helical" evidence="1">
    <location>
        <begin position="308"/>
        <end position="328"/>
    </location>
</feature>
<feature type="transmembrane region" description="Helical" evidence="1">
    <location>
        <begin position="182"/>
        <end position="203"/>
    </location>
</feature>
<keyword evidence="1" id="KW-1133">Transmembrane helix</keyword>
<feature type="transmembrane region" description="Helical" evidence="1">
    <location>
        <begin position="340"/>
        <end position="359"/>
    </location>
</feature>
<accession>A0A6V7RQ69</accession>
<proteinExistence type="predicted"/>
<feature type="transmembrane region" description="Helical" evidence="1">
    <location>
        <begin position="111"/>
        <end position="133"/>
    </location>
</feature>
<organism evidence="2 3">
    <name type="scientific">Jeotgalicoccus meleagridis</name>
    <dbReference type="NCBI Taxonomy" id="2759181"/>
    <lineage>
        <taxon>Bacteria</taxon>
        <taxon>Bacillati</taxon>
        <taxon>Bacillota</taxon>
        <taxon>Bacilli</taxon>
        <taxon>Bacillales</taxon>
        <taxon>Staphylococcaceae</taxon>
        <taxon>Jeotgalicoccus</taxon>
    </lineage>
</organism>
<evidence type="ECO:0000313" key="3">
    <source>
        <dbReference type="Proteomes" id="UP000589351"/>
    </source>
</evidence>
<name>A0A6V7RQ69_9STAP</name>
<feature type="transmembrane region" description="Helical" evidence="1">
    <location>
        <begin position="69"/>
        <end position="91"/>
    </location>
</feature>
<gene>
    <name evidence="2" type="ORF">JEODO184_01988</name>
</gene>
<keyword evidence="3" id="KW-1185">Reference proteome</keyword>
<dbReference type="EMBL" id="CAJEWD010000008">
    <property type="protein sequence ID" value="CAD2080663.1"/>
    <property type="molecule type" value="Genomic_DNA"/>
</dbReference>
<feature type="transmembrane region" description="Helical" evidence="1">
    <location>
        <begin position="243"/>
        <end position="261"/>
    </location>
</feature>
<comment type="caution">
    <text evidence="2">The sequence shown here is derived from an EMBL/GenBank/DDBJ whole genome shotgun (WGS) entry which is preliminary data.</text>
</comment>
<dbReference type="Proteomes" id="UP000589351">
    <property type="component" value="Unassembled WGS sequence"/>
</dbReference>
<dbReference type="AlphaFoldDB" id="A0A6V7RQ69"/>
<protein>
    <submittedName>
        <fullName evidence="2">Uncharacterized protein</fullName>
    </submittedName>
</protein>
<keyword evidence="1" id="KW-0812">Transmembrane</keyword>